<protein>
    <submittedName>
        <fullName evidence="10">Ferredoxin-type protein NapG</fullName>
    </submittedName>
</protein>
<keyword evidence="2" id="KW-0004">4Fe-4S</keyword>
<dbReference type="AlphaFoldDB" id="A0A657PRY9"/>
<dbReference type="Proteomes" id="UP000250928">
    <property type="component" value="Unassembled WGS sequence"/>
</dbReference>
<dbReference type="PROSITE" id="PS51318">
    <property type="entry name" value="TAT"/>
    <property type="match status" value="1"/>
</dbReference>
<evidence type="ECO:0000313" key="11">
    <source>
        <dbReference type="Proteomes" id="UP000250928"/>
    </source>
</evidence>
<dbReference type="Pfam" id="PF12800">
    <property type="entry name" value="Fer4_4"/>
    <property type="match status" value="1"/>
</dbReference>
<dbReference type="GO" id="GO:0046872">
    <property type="term" value="F:metal ion binding"/>
    <property type="evidence" value="ECO:0007669"/>
    <property type="project" value="UniProtKB-KW"/>
</dbReference>
<reference evidence="10 11" key="1">
    <citation type="submission" date="2018-01" db="EMBL/GenBank/DDBJ databases">
        <title>Novel co-symbiosis in the lucinid bivalve Phacoides pectinatus.</title>
        <authorList>
            <person name="Lim S.J."/>
            <person name="Davis B.G."/>
            <person name="Gill D.E."/>
            <person name="Engel A.S."/>
            <person name="Anderson L.C."/>
            <person name="Campbell B.J."/>
        </authorList>
    </citation>
    <scope>NUCLEOTIDE SEQUENCE [LARGE SCALE GENOMIC DNA]</scope>
    <source>
        <strain evidence="10">N3_P5</strain>
    </source>
</reference>
<dbReference type="Gene3D" id="3.30.70.20">
    <property type="match status" value="2"/>
</dbReference>
<feature type="domain" description="4Fe-4S ferredoxin-type" evidence="9">
    <location>
        <begin position="183"/>
        <end position="214"/>
    </location>
</feature>
<organism evidence="10 11">
    <name type="scientific">Candidatus Sedimenticola endophacoides</name>
    <dbReference type="NCBI Taxonomy" id="2548426"/>
    <lineage>
        <taxon>Bacteria</taxon>
        <taxon>Pseudomonadati</taxon>
        <taxon>Pseudomonadota</taxon>
        <taxon>Gammaproteobacteria</taxon>
        <taxon>Chromatiales</taxon>
        <taxon>Sedimenticolaceae</taxon>
        <taxon>Sedimenticola</taxon>
    </lineage>
</organism>
<keyword evidence="4" id="KW-0677">Repeat</keyword>
<dbReference type="EMBL" id="PQCO01000202">
    <property type="protein sequence ID" value="PUE01385.1"/>
    <property type="molecule type" value="Genomic_DNA"/>
</dbReference>
<dbReference type="InterPro" id="IPR017900">
    <property type="entry name" value="4Fe4S_Fe_S_CS"/>
</dbReference>
<dbReference type="NCBIfam" id="NF007012">
    <property type="entry name" value="PRK09476.1"/>
    <property type="match status" value="1"/>
</dbReference>
<evidence type="ECO:0000256" key="7">
    <source>
        <dbReference type="ARBA" id="ARBA00023014"/>
    </source>
</evidence>
<evidence type="ECO:0000256" key="3">
    <source>
        <dbReference type="ARBA" id="ARBA00022723"/>
    </source>
</evidence>
<dbReference type="NCBIfam" id="TIGR00397">
    <property type="entry name" value="mauM_napG"/>
    <property type="match status" value="1"/>
</dbReference>
<evidence type="ECO:0000259" key="9">
    <source>
        <dbReference type="PROSITE" id="PS51379"/>
    </source>
</evidence>
<keyword evidence="1" id="KW-0813">Transport</keyword>
<dbReference type="PROSITE" id="PS00198">
    <property type="entry name" value="4FE4S_FER_1"/>
    <property type="match status" value="1"/>
</dbReference>
<dbReference type="Pfam" id="PF12838">
    <property type="entry name" value="Fer4_7"/>
    <property type="match status" value="1"/>
</dbReference>
<proteinExistence type="predicted"/>
<evidence type="ECO:0000256" key="2">
    <source>
        <dbReference type="ARBA" id="ARBA00022485"/>
    </source>
</evidence>
<feature type="domain" description="4Fe-4S ferredoxin-type" evidence="9">
    <location>
        <begin position="136"/>
        <end position="172"/>
    </location>
</feature>
<dbReference type="InterPro" id="IPR006311">
    <property type="entry name" value="TAT_signal"/>
</dbReference>
<feature type="domain" description="4Fe-4S ferredoxin-type" evidence="9">
    <location>
        <begin position="57"/>
        <end position="87"/>
    </location>
</feature>
<evidence type="ECO:0000313" key="10">
    <source>
        <dbReference type="EMBL" id="PUE01385.1"/>
    </source>
</evidence>
<accession>A0A657PRY9</accession>
<dbReference type="GO" id="GO:0051539">
    <property type="term" value="F:4 iron, 4 sulfur cluster binding"/>
    <property type="evidence" value="ECO:0007669"/>
    <property type="project" value="UniProtKB-KW"/>
</dbReference>
<keyword evidence="6" id="KW-0408">Iron</keyword>
<keyword evidence="3" id="KW-0479">Metal-binding</keyword>
<dbReference type="CDD" id="cd16373">
    <property type="entry name" value="DMSOR_beta_like"/>
    <property type="match status" value="1"/>
</dbReference>
<dbReference type="PROSITE" id="PS51379">
    <property type="entry name" value="4FE4S_FER_2"/>
    <property type="match status" value="3"/>
</dbReference>
<gene>
    <name evidence="10" type="ORF">C3L24_08050</name>
</gene>
<keyword evidence="8" id="KW-0812">Transmembrane</keyword>
<keyword evidence="8" id="KW-0472">Membrane</keyword>
<dbReference type="SUPFAM" id="SSF54862">
    <property type="entry name" value="4Fe-4S ferredoxins"/>
    <property type="match status" value="1"/>
</dbReference>
<evidence type="ECO:0000256" key="6">
    <source>
        <dbReference type="ARBA" id="ARBA00023004"/>
    </source>
</evidence>
<feature type="transmembrane region" description="Helical" evidence="8">
    <location>
        <begin position="20"/>
        <end position="41"/>
    </location>
</feature>
<dbReference type="PANTHER" id="PTHR42859">
    <property type="entry name" value="OXIDOREDUCTASE"/>
    <property type="match status" value="1"/>
</dbReference>
<keyword evidence="5" id="KW-0249">Electron transport</keyword>
<dbReference type="InterPro" id="IPR017896">
    <property type="entry name" value="4Fe4S_Fe-S-bd"/>
</dbReference>
<keyword evidence="7" id="KW-0411">Iron-sulfur</keyword>
<evidence type="ECO:0000256" key="5">
    <source>
        <dbReference type="ARBA" id="ARBA00022982"/>
    </source>
</evidence>
<dbReference type="PANTHER" id="PTHR42859:SF10">
    <property type="entry name" value="DIMETHYLSULFOXIDE REDUCTASE CHAIN B"/>
    <property type="match status" value="1"/>
</dbReference>
<dbReference type="InterPro" id="IPR004494">
    <property type="entry name" value="MauM_NapG"/>
</dbReference>
<dbReference type="InterPro" id="IPR050294">
    <property type="entry name" value="RnfB_subfamily"/>
</dbReference>
<evidence type="ECO:0000256" key="4">
    <source>
        <dbReference type="ARBA" id="ARBA00022737"/>
    </source>
</evidence>
<comment type="caution">
    <text evidence="10">The sequence shown here is derived from an EMBL/GenBank/DDBJ whole genome shotgun (WGS) entry which is preliminary data.</text>
</comment>
<keyword evidence="8" id="KW-1133">Transmembrane helix</keyword>
<evidence type="ECO:0000256" key="8">
    <source>
        <dbReference type="SAM" id="Phobius"/>
    </source>
</evidence>
<name>A0A657PRY9_9GAMM</name>
<sequence>MKKSDSGNGQERGLSRRQFLGNTLKTVCGVGLVGMGLGFYARQADSLPPMAIRPPGAIPEEDFLGACIRCGLCVRDCPYDILKLGQLGDDVPTGTPYFTARTGPCEMCEDIPCVPVCPTNALDHNLTDIREARMGLAVVVDQETCIAFLGLRCEVCFNVCPVRGDAITLELQHNDRSGKHALFIPVVHSEACTGCGLCEKACILEEAAIKIFPNHLAKGELGGHYRLGWKEKEKAGKSLVTPDLEHRYNLPEGVRYELQGEGLIIEQGQGAGEVPFSTNPLDTLNRGLEDK</sequence>
<evidence type="ECO:0000256" key="1">
    <source>
        <dbReference type="ARBA" id="ARBA00022448"/>
    </source>
</evidence>